<evidence type="ECO:0000313" key="8">
    <source>
        <dbReference type="Proteomes" id="UP000002358"/>
    </source>
</evidence>
<dbReference type="PANTHER" id="PTHR48043">
    <property type="entry name" value="EG:EG0003.4 PROTEIN-RELATED"/>
    <property type="match status" value="1"/>
</dbReference>
<dbReference type="CDD" id="cd03784">
    <property type="entry name" value="GT1_Gtf-like"/>
    <property type="match status" value="1"/>
</dbReference>
<comment type="similarity">
    <text evidence="1 4">Belongs to the UDP-glycosyltransferase family.</text>
</comment>
<dbReference type="OrthoDB" id="5835829at2759"/>
<dbReference type="SMR" id="A0A7M7QT47"/>
<evidence type="ECO:0008006" key="9">
    <source>
        <dbReference type="Google" id="ProtNLM"/>
    </source>
</evidence>
<evidence type="ECO:0000313" key="7">
    <source>
        <dbReference type="EnsemblMetazoa" id="XP_032453236"/>
    </source>
</evidence>
<proteinExistence type="inferred from homology"/>
<feature type="transmembrane region" description="Helical" evidence="5">
    <location>
        <begin position="494"/>
        <end position="513"/>
    </location>
</feature>
<dbReference type="EnsemblMetazoa" id="XM_032597345">
    <property type="protein sequence ID" value="XP_032453236"/>
    <property type="gene ID" value="LOC100117865"/>
</dbReference>
<keyword evidence="5" id="KW-0472">Membrane</keyword>
<dbReference type="PANTHER" id="PTHR48043:SF145">
    <property type="entry name" value="FI06409P-RELATED"/>
    <property type="match status" value="1"/>
</dbReference>
<dbReference type="EnsemblMetazoa" id="XM_032597335">
    <property type="protein sequence ID" value="XP_032453226"/>
    <property type="gene ID" value="LOC100117865"/>
</dbReference>
<accession>A0A7M7QT47</accession>
<dbReference type="SUPFAM" id="SSF53756">
    <property type="entry name" value="UDP-Glycosyltransferase/glycogen phosphorylase"/>
    <property type="match status" value="1"/>
</dbReference>
<dbReference type="Proteomes" id="UP000002358">
    <property type="component" value="Chromosome 1"/>
</dbReference>
<feature type="signal peptide" evidence="6">
    <location>
        <begin position="1"/>
        <end position="29"/>
    </location>
</feature>
<evidence type="ECO:0000256" key="3">
    <source>
        <dbReference type="ARBA" id="ARBA00022679"/>
    </source>
</evidence>
<feature type="chain" id="PRO_5033597427" description="Glucuronosyltransferase" evidence="6">
    <location>
        <begin position="30"/>
        <end position="540"/>
    </location>
</feature>
<keyword evidence="5" id="KW-1133">Transmembrane helix</keyword>
<dbReference type="RefSeq" id="XP_032453223.1">
    <property type="nucleotide sequence ID" value="XM_032597332.1"/>
</dbReference>
<keyword evidence="6" id="KW-0732">Signal</keyword>
<dbReference type="EnsemblMetazoa" id="XM_032597330">
    <property type="protein sequence ID" value="XP_032453221"/>
    <property type="gene ID" value="LOC100117865"/>
</dbReference>
<dbReference type="InterPro" id="IPR050271">
    <property type="entry name" value="UDP-glycosyltransferase"/>
</dbReference>
<dbReference type="GeneID" id="100117865"/>
<keyword evidence="2 4" id="KW-0328">Glycosyltransferase</keyword>
<dbReference type="KEGG" id="nvi:100117865"/>
<reference evidence="7" key="1">
    <citation type="submission" date="2021-01" db="UniProtKB">
        <authorList>
            <consortium name="EnsemblMetazoa"/>
        </authorList>
    </citation>
    <scope>IDENTIFICATION</scope>
</reference>
<dbReference type="OMA" id="WSFGSMS"/>
<keyword evidence="5" id="KW-0812">Transmembrane</keyword>
<dbReference type="FunFam" id="3.40.50.2000:FF:000050">
    <property type="entry name" value="UDP-glucuronosyltransferase"/>
    <property type="match status" value="1"/>
</dbReference>
<dbReference type="RefSeq" id="XP_032453221.1">
    <property type="nucleotide sequence ID" value="XM_032597330.1"/>
</dbReference>
<dbReference type="RefSeq" id="XP_032453236.1">
    <property type="nucleotide sequence ID" value="XM_032597345.1"/>
</dbReference>
<dbReference type="RefSeq" id="XP_032453226.1">
    <property type="nucleotide sequence ID" value="XM_032597335.1"/>
</dbReference>
<organism evidence="7 8">
    <name type="scientific">Nasonia vitripennis</name>
    <name type="common">Parasitic wasp</name>
    <dbReference type="NCBI Taxonomy" id="7425"/>
    <lineage>
        <taxon>Eukaryota</taxon>
        <taxon>Metazoa</taxon>
        <taxon>Ecdysozoa</taxon>
        <taxon>Arthropoda</taxon>
        <taxon>Hexapoda</taxon>
        <taxon>Insecta</taxon>
        <taxon>Pterygota</taxon>
        <taxon>Neoptera</taxon>
        <taxon>Endopterygota</taxon>
        <taxon>Hymenoptera</taxon>
        <taxon>Apocrita</taxon>
        <taxon>Proctotrupomorpha</taxon>
        <taxon>Chalcidoidea</taxon>
        <taxon>Pteromalidae</taxon>
        <taxon>Pteromalinae</taxon>
        <taxon>Nasonia</taxon>
    </lineage>
</organism>
<evidence type="ECO:0000256" key="5">
    <source>
        <dbReference type="SAM" id="Phobius"/>
    </source>
</evidence>
<evidence type="ECO:0000256" key="2">
    <source>
        <dbReference type="ARBA" id="ARBA00022676"/>
    </source>
</evidence>
<name>A0A7M7QT47_NASVI</name>
<dbReference type="Pfam" id="PF00201">
    <property type="entry name" value="UDPGT"/>
    <property type="match status" value="1"/>
</dbReference>
<dbReference type="PROSITE" id="PS00375">
    <property type="entry name" value="UDPGT"/>
    <property type="match status" value="1"/>
</dbReference>
<dbReference type="InterPro" id="IPR002213">
    <property type="entry name" value="UDP_glucos_trans"/>
</dbReference>
<keyword evidence="8" id="KW-1185">Reference proteome</keyword>
<evidence type="ECO:0000256" key="4">
    <source>
        <dbReference type="RuleBase" id="RU003718"/>
    </source>
</evidence>
<dbReference type="AlphaFoldDB" id="A0A7M7QT47"/>
<protein>
    <recommendedName>
        <fullName evidence="9">Glucuronosyltransferase</fullName>
    </recommendedName>
</protein>
<dbReference type="InParanoid" id="A0A7M7QT47"/>
<keyword evidence="3 4" id="KW-0808">Transferase</keyword>
<sequence length="540" mass="60960">MSSWKRAPCQMTTSLVLLLLIGLQSGVDCLRILAIFPLNSHSHSAMCISLAKGLAARGHELDVYSHYPLKNPPPNYRDHSLAGSLPAYTNNMTYDMVMPAQPSLSPSSIKKAFEQISTPLCGLMELPIFKDLREKNFKNGSYDLVIVEVFLADCYLAWGRHFNIPMVGVMTTPLIDWFNEPLGNPFNTAAIPGSTVKFRHPMNFWQRSFNTIGSDIFSILIRYIMSGQDASVERIFGPGYPTASDLEKDLDLLIVNSHLSLEGPRAYVPAIVPVAGLHISDDDTKLPKVVQKWLDDSTAGCVYFSFGSMLMIETFPKPMLKAFYDSFKAIAPVRILWKIHKPELLPPDLPSNVMTQKWFPQNQVLKHKNTKVFVTHGGLMSSQEAIQFGVPMVGIPVFADQQQNVNVNVYRGISAKVTLSELTEEKLTKAITDVIQNPVYRKNLEKLRSLFVDRPMSALDTAVYWAEYIGRHGKHSLRSPLVDMPWYQKNLFDVYGFILFTLYAVYFLMKLLVKKVFGHFKKDSKHSTIIRTEVTAKKKN</sequence>
<dbReference type="FunCoup" id="A0A7M7QT47">
    <property type="interactions" value="171"/>
</dbReference>
<dbReference type="EnsemblMetazoa" id="XM_032597332">
    <property type="protein sequence ID" value="XP_032453223"/>
    <property type="gene ID" value="LOC100117865"/>
</dbReference>
<dbReference type="InterPro" id="IPR035595">
    <property type="entry name" value="UDP_glycos_trans_CS"/>
</dbReference>
<evidence type="ECO:0000256" key="6">
    <source>
        <dbReference type="SAM" id="SignalP"/>
    </source>
</evidence>
<dbReference type="Gene3D" id="3.40.50.2000">
    <property type="entry name" value="Glycogen Phosphorylase B"/>
    <property type="match status" value="2"/>
</dbReference>
<evidence type="ECO:0000256" key="1">
    <source>
        <dbReference type="ARBA" id="ARBA00009995"/>
    </source>
</evidence>
<dbReference type="GO" id="GO:0008194">
    <property type="term" value="F:UDP-glycosyltransferase activity"/>
    <property type="evidence" value="ECO:0007669"/>
    <property type="project" value="InterPro"/>
</dbReference>